<feature type="domain" description="Peptidase M56" evidence="2">
    <location>
        <begin position="138"/>
        <end position="251"/>
    </location>
</feature>
<keyword evidence="1" id="KW-0472">Membrane</keyword>
<evidence type="ECO:0000313" key="5">
    <source>
        <dbReference type="Proteomes" id="UP000185725"/>
    </source>
</evidence>
<dbReference type="Proteomes" id="UP000255231">
    <property type="component" value="Unassembled WGS sequence"/>
</dbReference>
<keyword evidence="5" id="KW-1185">Reference proteome</keyword>
<evidence type="ECO:0000256" key="1">
    <source>
        <dbReference type="SAM" id="Phobius"/>
    </source>
</evidence>
<dbReference type="RefSeq" id="WP_076561504.1">
    <property type="nucleotide sequence ID" value="NZ_CP033929.1"/>
</dbReference>
<accession>A0A381F5U1</accession>
<name>A0A381F5U1_9FLAO</name>
<dbReference type="AlphaFoldDB" id="A0A381F5U1"/>
<sequence length="603" mass="69904">MLTIVLKMILCSGILLALYHLVLVKERTFIFNRFYLISALLFSFSIPFATIETKQVEKEIQETVFVGEIEQPILQAQIEQQERFDYAQALLIAYCIVSGILIIKIAYSVIRIKKLKGRKITYQNRTVFLLKQDLAPFSFWNTIYLSETYFKDSKIQDSVFLHEEIHVKQKHSADILFVEILKAVFWLNPFLYFYKKAMVNNHEFIADDHVIRKNKNIKNYQELILQEILKQQNLPLIHQFNFNNTKKRFIMMTSKNSKFAKVKNYLAVPAFAVLAIVFAEKTYAKESIENLNQEKENVISKVFSNDPLSEYNQIIKKYGNLLEQKKYAEFHKAVSISDRSKLHDLYFQLTKEQRAATPLFFMNTPKKLAKTKVTQSEINDFMDSKKYGLWIDGKKTKNQELKNFKPEDFSNHFVSKRYPNAISKQNPEPFQLNMMTNRYFQEYLKKEEAVHMSFKVKAIIKGKDTIPIKRNVDANIVNKVEEKSLQDISTAVEGSAADFVPAEYPGGNNELRKKMGYNFDSSSLDHQNSIIKADVFIIVDENGKASGISAVGENEKFNNEAIRVAKLANENVTWTPGKKDGLAVRYKYKIPLAMQFAPNDKTQ</sequence>
<dbReference type="PANTHER" id="PTHR34978:SF3">
    <property type="entry name" value="SLR0241 PROTEIN"/>
    <property type="match status" value="1"/>
</dbReference>
<feature type="transmembrane region" description="Helical" evidence="1">
    <location>
        <begin position="34"/>
        <end position="51"/>
    </location>
</feature>
<dbReference type="CDD" id="cd07341">
    <property type="entry name" value="M56_BlaR1_MecR1_like"/>
    <property type="match status" value="1"/>
</dbReference>
<evidence type="ECO:0000259" key="2">
    <source>
        <dbReference type="Pfam" id="PF05569"/>
    </source>
</evidence>
<reference evidence="3 5" key="1">
    <citation type="submission" date="2017-01" db="EMBL/GenBank/DDBJ databases">
        <authorList>
            <person name="Varghese N."/>
            <person name="Submissions S."/>
        </authorList>
    </citation>
    <scope>NUCLEOTIDE SEQUENCE [LARGE SCALE GENOMIC DNA]</scope>
    <source>
        <strain evidence="3 5">ATCC 27950</strain>
    </source>
</reference>
<protein>
    <submittedName>
        <fullName evidence="4">Antirepressor regulating drug resistance, predicted signal transduction N-terminal membrane component</fullName>
    </submittedName>
    <submittedName>
        <fullName evidence="3">BlaR1 peptidase M56</fullName>
    </submittedName>
</protein>
<dbReference type="InterPro" id="IPR052173">
    <property type="entry name" value="Beta-lactam_resp_regulator"/>
</dbReference>
<dbReference type="OrthoDB" id="1522859at2"/>
<dbReference type="GeneID" id="303672210"/>
<dbReference type="Proteomes" id="UP000185725">
    <property type="component" value="Unassembled WGS sequence"/>
</dbReference>
<feature type="transmembrane region" description="Helical" evidence="1">
    <location>
        <begin position="6"/>
        <end position="22"/>
    </location>
</feature>
<evidence type="ECO:0000313" key="6">
    <source>
        <dbReference type="Proteomes" id="UP000255231"/>
    </source>
</evidence>
<reference evidence="4 6" key="2">
    <citation type="submission" date="2018-06" db="EMBL/GenBank/DDBJ databases">
        <authorList>
            <consortium name="Pathogen Informatics"/>
            <person name="Doyle S."/>
        </authorList>
    </citation>
    <scope>NUCLEOTIDE SEQUENCE [LARGE SCALE GENOMIC DNA]</scope>
    <source>
        <strain evidence="4 6">NCTC13560</strain>
    </source>
</reference>
<dbReference type="Gene3D" id="3.30.1150.10">
    <property type="match status" value="1"/>
</dbReference>
<organism evidence="4 6">
    <name type="scientific">Chryseobacterium indoltheticum</name>
    <dbReference type="NCBI Taxonomy" id="254"/>
    <lineage>
        <taxon>Bacteria</taxon>
        <taxon>Pseudomonadati</taxon>
        <taxon>Bacteroidota</taxon>
        <taxon>Flavobacteriia</taxon>
        <taxon>Flavobacteriales</taxon>
        <taxon>Weeksellaceae</taxon>
        <taxon>Chryseobacterium group</taxon>
        <taxon>Chryseobacterium</taxon>
    </lineage>
</organism>
<dbReference type="PANTHER" id="PTHR34978">
    <property type="entry name" value="POSSIBLE SENSOR-TRANSDUCER PROTEIN BLAR"/>
    <property type="match status" value="1"/>
</dbReference>
<dbReference type="EMBL" id="UFVS01000001">
    <property type="protein sequence ID" value="SUX41941.1"/>
    <property type="molecule type" value="Genomic_DNA"/>
</dbReference>
<feature type="transmembrane region" description="Helical" evidence="1">
    <location>
        <begin position="91"/>
        <end position="110"/>
    </location>
</feature>
<dbReference type="KEGG" id="cil:EG358_00745"/>
<dbReference type="EMBL" id="FTMF01000009">
    <property type="protein sequence ID" value="SIQ88528.1"/>
    <property type="molecule type" value="Genomic_DNA"/>
</dbReference>
<evidence type="ECO:0000313" key="3">
    <source>
        <dbReference type="EMBL" id="SIQ88528.1"/>
    </source>
</evidence>
<keyword evidence="1" id="KW-0812">Transmembrane</keyword>
<evidence type="ECO:0000313" key="4">
    <source>
        <dbReference type="EMBL" id="SUX41941.1"/>
    </source>
</evidence>
<gene>
    <name evidence="4" type="ORF">NCTC13560_00751</name>
    <name evidence="3" type="ORF">SAMN05421682_109186</name>
</gene>
<proteinExistence type="predicted"/>
<keyword evidence="1" id="KW-1133">Transmembrane helix</keyword>
<dbReference type="Pfam" id="PF05569">
    <property type="entry name" value="Peptidase_M56"/>
    <property type="match status" value="1"/>
</dbReference>
<dbReference type="InterPro" id="IPR008756">
    <property type="entry name" value="Peptidase_M56"/>
</dbReference>